<gene>
    <name evidence="2" type="ORF">AULFYP135_01235</name>
</gene>
<reference evidence="2" key="1">
    <citation type="submission" date="2019-11" db="EMBL/GenBank/DDBJ databases">
        <authorList>
            <person name="Feng L."/>
        </authorList>
    </citation>
    <scope>NUCLEOTIDE SEQUENCE</scope>
    <source>
        <strain evidence="2">AundefinedLFYP135</strain>
    </source>
</reference>
<organism evidence="2">
    <name type="scientific">uncultured Anaerotruncus sp</name>
    <dbReference type="NCBI Taxonomy" id="905011"/>
    <lineage>
        <taxon>Bacteria</taxon>
        <taxon>Bacillati</taxon>
        <taxon>Bacillota</taxon>
        <taxon>Clostridia</taxon>
        <taxon>Eubacteriales</taxon>
        <taxon>Oscillospiraceae</taxon>
        <taxon>Anaerotruncus</taxon>
        <taxon>environmental samples</taxon>
    </lineage>
</organism>
<keyword evidence="1" id="KW-0472">Membrane</keyword>
<accession>A0A6N2T3H7</accession>
<protein>
    <submittedName>
        <fullName evidence="2">Uncharacterized protein</fullName>
    </submittedName>
</protein>
<keyword evidence="1" id="KW-1133">Transmembrane helix</keyword>
<evidence type="ECO:0000313" key="2">
    <source>
        <dbReference type="EMBL" id="VYS99946.1"/>
    </source>
</evidence>
<sequence length="124" mass="14464">MTELIFWLTVGILFCLGLVQVIGYVCQWMLRPKGMHRFYTMIPVSGHMEDAEQVLRWAFSTMRWDYWANANWLLILDMGADEETLAICRAFCTQESGARILTPQQLLELMEGTEVCKTFRSILY</sequence>
<feature type="transmembrane region" description="Helical" evidence="1">
    <location>
        <begin position="6"/>
        <end position="30"/>
    </location>
</feature>
<dbReference type="AlphaFoldDB" id="A0A6N2T3H7"/>
<dbReference type="EMBL" id="CACRSL010000003">
    <property type="protein sequence ID" value="VYS99946.1"/>
    <property type="molecule type" value="Genomic_DNA"/>
</dbReference>
<name>A0A6N2T3H7_9FIRM</name>
<proteinExistence type="predicted"/>
<evidence type="ECO:0000256" key="1">
    <source>
        <dbReference type="SAM" id="Phobius"/>
    </source>
</evidence>
<keyword evidence="1" id="KW-0812">Transmembrane</keyword>